<evidence type="ECO:0000313" key="3">
    <source>
        <dbReference type="EMBL" id="MFC6333101.1"/>
    </source>
</evidence>
<dbReference type="InterPro" id="IPR007837">
    <property type="entry name" value="DinB"/>
</dbReference>
<dbReference type="EMBL" id="JBHSTE010000003">
    <property type="protein sequence ID" value="MFC6333101.1"/>
    <property type="molecule type" value="Genomic_DNA"/>
</dbReference>
<dbReference type="RefSeq" id="WP_379234205.1">
    <property type="nucleotide sequence ID" value="NZ_JBHSTE010000003.1"/>
</dbReference>
<dbReference type="Proteomes" id="UP001596233">
    <property type="component" value="Unassembled WGS sequence"/>
</dbReference>
<dbReference type="Pfam" id="PF05163">
    <property type="entry name" value="DinB"/>
    <property type="match status" value="1"/>
</dbReference>
<gene>
    <name evidence="3" type="ORF">ACFP56_10740</name>
</gene>
<keyword evidence="4" id="KW-1185">Reference proteome</keyword>
<dbReference type="PANTHER" id="PTHR37302:SF3">
    <property type="entry name" value="DAMAGE-INDUCIBLE PROTEIN DINB"/>
    <property type="match status" value="1"/>
</dbReference>
<evidence type="ECO:0000256" key="2">
    <source>
        <dbReference type="ARBA" id="ARBA00022723"/>
    </source>
</evidence>
<evidence type="ECO:0000256" key="1">
    <source>
        <dbReference type="ARBA" id="ARBA00008635"/>
    </source>
</evidence>
<dbReference type="SUPFAM" id="SSF109854">
    <property type="entry name" value="DinB/YfiT-like putative metalloenzymes"/>
    <property type="match status" value="1"/>
</dbReference>
<dbReference type="InterPro" id="IPR034660">
    <property type="entry name" value="DinB/YfiT-like"/>
</dbReference>
<evidence type="ECO:0000313" key="4">
    <source>
        <dbReference type="Proteomes" id="UP001596233"/>
    </source>
</evidence>
<dbReference type="PANTHER" id="PTHR37302">
    <property type="entry name" value="SLR1116 PROTEIN"/>
    <property type="match status" value="1"/>
</dbReference>
<protein>
    <submittedName>
        <fullName evidence="3">DinB family protein</fullName>
    </submittedName>
</protein>
<comment type="similarity">
    <text evidence="1">Belongs to the DinB family.</text>
</comment>
<organism evidence="3 4">
    <name type="scientific">Paenibacillus septentrionalis</name>
    <dbReference type="NCBI Taxonomy" id="429342"/>
    <lineage>
        <taxon>Bacteria</taxon>
        <taxon>Bacillati</taxon>
        <taxon>Bacillota</taxon>
        <taxon>Bacilli</taxon>
        <taxon>Bacillales</taxon>
        <taxon>Paenibacillaceae</taxon>
        <taxon>Paenibacillus</taxon>
    </lineage>
</organism>
<reference evidence="4" key="1">
    <citation type="journal article" date="2019" name="Int. J. Syst. Evol. Microbiol.">
        <title>The Global Catalogue of Microorganisms (GCM) 10K type strain sequencing project: providing services to taxonomists for standard genome sequencing and annotation.</title>
        <authorList>
            <consortium name="The Broad Institute Genomics Platform"/>
            <consortium name="The Broad Institute Genome Sequencing Center for Infectious Disease"/>
            <person name="Wu L."/>
            <person name="Ma J."/>
        </authorList>
    </citation>
    <scope>NUCLEOTIDE SEQUENCE [LARGE SCALE GENOMIC DNA]</scope>
    <source>
        <strain evidence="4">PCU 280</strain>
    </source>
</reference>
<sequence length="153" mass="18232">MKSLFQYNWQIRDEWFQCLKLVPITELLKDRNAGVGSIFRTLFHIIDVEYSWIRALQNKEDLIFDINDYKDINSLNVLSDELRIEVKEYIDNWSSNLEFEVVTPSWMDRTYYKGEILRHIIVHEIHHTGQLSIWSKEIGIPVVSSNFIGRDLI</sequence>
<comment type="caution">
    <text evidence="3">The sequence shown here is derived from an EMBL/GenBank/DDBJ whole genome shotgun (WGS) entry which is preliminary data.</text>
</comment>
<keyword evidence="2" id="KW-0479">Metal-binding</keyword>
<proteinExistence type="inferred from homology"/>
<dbReference type="Gene3D" id="1.20.120.450">
    <property type="entry name" value="dinb family like domain"/>
    <property type="match status" value="1"/>
</dbReference>
<accession>A0ABW1V6R4</accession>
<name>A0ABW1V6R4_9BACL</name>